<comment type="caution">
    <text evidence="2">The sequence shown here is derived from an EMBL/GenBank/DDBJ whole genome shotgun (WGS) entry which is preliminary data.</text>
</comment>
<reference evidence="2" key="2">
    <citation type="submission" date="2021-09" db="EMBL/GenBank/DDBJ databases">
        <authorList>
            <person name="Gilroy R."/>
        </authorList>
    </citation>
    <scope>NUCLEOTIDE SEQUENCE</scope>
    <source>
        <strain evidence="2">CHK179-5677</strain>
    </source>
</reference>
<organism evidence="2 3">
    <name type="scientific">Pseudoflavonifractor capillosus</name>
    <dbReference type="NCBI Taxonomy" id="106588"/>
    <lineage>
        <taxon>Bacteria</taxon>
        <taxon>Bacillati</taxon>
        <taxon>Bacillota</taxon>
        <taxon>Clostridia</taxon>
        <taxon>Eubacteriales</taxon>
        <taxon>Oscillospiraceae</taxon>
        <taxon>Pseudoflavonifractor</taxon>
    </lineage>
</organism>
<dbReference type="Pfam" id="PF01841">
    <property type="entry name" value="Transglut_core"/>
    <property type="match status" value="1"/>
</dbReference>
<proteinExistence type="predicted"/>
<dbReference type="InterPro" id="IPR038765">
    <property type="entry name" value="Papain-like_cys_pep_sf"/>
</dbReference>
<dbReference type="SUPFAM" id="SSF54001">
    <property type="entry name" value="Cysteine proteinases"/>
    <property type="match status" value="1"/>
</dbReference>
<dbReference type="SMART" id="SM00460">
    <property type="entry name" value="TGc"/>
    <property type="match status" value="1"/>
</dbReference>
<dbReference type="GO" id="GO:0005737">
    <property type="term" value="C:cytoplasm"/>
    <property type="evidence" value="ECO:0007669"/>
    <property type="project" value="TreeGrafter"/>
</dbReference>
<evidence type="ECO:0000313" key="3">
    <source>
        <dbReference type="Proteomes" id="UP000760668"/>
    </source>
</evidence>
<dbReference type="Proteomes" id="UP000760668">
    <property type="component" value="Unassembled WGS sequence"/>
</dbReference>
<sequence>MKHMLRLCLAASLFLPVLLCGGCAPFSLLRTGVPSAAPALTQPTAQATVSTGAPRPGIRYCQQLLSGDELDLYFRVLDAVLNVEPTITETDFDRDTLSRMVDYVRADYPELFWLLGTDTLTTTMIGGVPTKITLTFRYSPETADLDAAQARVESAVQACLSGIDPAWSDYDKVKAVYDWIVRRTEYDLDANDQSLYTVLVDGRGVCAGYAKATQYLLNRLGVPCTYVTGTVRGAGHGWNLVWADGAWYYLDPTWGDPLFSDGEQNPDYVSYNYFCVTGDELFRTHTPDDLFPLPACTATACNYFVRSGLVLERYDYGAVLEILRQAVAERRDASIRFVSAQALEEASYALTEAYNLFDMLKEIDGGSGLLDTSVISHSVDEELNIFNVYFTFR</sequence>
<evidence type="ECO:0000259" key="1">
    <source>
        <dbReference type="SMART" id="SM00460"/>
    </source>
</evidence>
<dbReference type="Gene3D" id="3.10.620.30">
    <property type="match status" value="1"/>
</dbReference>
<feature type="domain" description="Transglutaminase-like" evidence="1">
    <location>
        <begin position="198"/>
        <end position="254"/>
    </location>
</feature>
<reference evidence="2" key="1">
    <citation type="journal article" date="2021" name="PeerJ">
        <title>Extensive microbial diversity within the chicken gut microbiome revealed by metagenomics and culture.</title>
        <authorList>
            <person name="Gilroy R."/>
            <person name="Ravi A."/>
            <person name="Getino M."/>
            <person name="Pursley I."/>
            <person name="Horton D.L."/>
            <person name="Alikhan N.F."/>
            <person name="Baker D."/>
            <person name="Gharbi K."/>
            <person name="Hall N."/>
            <person name="Watson M."/>
            <person name="Adriaenssens E.M."/>
            <person name="Foster-Nyarko E."/>
            <person name="Jarju S."/>
            <person name="Secka A."/>
            <person name="Antonio M."/>
            <person name="Oren A."/>
            <person name="Chaudhuri R.R."/>
            <person name="La Ragione R."/>
            <person name="Hildebrand F."/>
            <person name="Pallen M.J."/>
        </authorList>
    </citation>
    <scope>NUCLEOTIDE SEQUENCE</scope>
    <source>
        <strain evidence="2">CHK179-5677</strain>
    </source>
</reference>
<dbReference type="PANTHER" id="PTHR46333:SF2">
    <property type="entry name" value="CYTOKINESIS PROTEIN 3"/>
    <property type="match status" value="1"/>
</dbReference>
<dbReference type="InterPro" id="IPR002931">
    <property type="entry name" value="Transglutaminase-like"/>
</dbReference>
<gene>
    <name evidence="2" type="ORF">K8V01_12340</name>
</gene>
<dbReference type="InterPro" id="IPR052557">
    <property type="entry name" value="CAP/Cytokinesis_protein"/>
</dbReference>
<dbReference type="RefSeq" id="WP_295369715.1">
    <property type="nucleotide sequence ID" value="NZ_DYUC01000125.1"/>
</dbReference>
<accession>A0A921STD3</accession>
<dbReference type="AlphaFoldDB" id="A0A921STD3"/>
<dbReference type="PANTHER" id="PTHR46333">
    <property type="entry name" value="CYTOKINESIS PROTEIN 3"/>
    <property type="match status" value="1"/>
</dbReference>
<dbReference type="EMBL" id="DYUC01000125">
    <property type="protein sequence ID" value="HJG87785.1"/>
    <property type="molecule type" value="Genomic_DNA"/>
</dbReference>
<evidence type="ECO:0000313" key="2">
    <source>
        <dbReference type="EMBL" id="HJG87785.1"/>
    </source>
</evidence>
<protein>
    <recommendedName>
        <fullName evidence="1">Transglutaminase-like domain-containing protein</fullName>
    </recommendedName>
</protein>
<name>A0A921STD3_9FIRM</name>